<dbReference type="Gene3D" id="1.10.630.10">
    <property type="entry name" value="Cytochrome P450"/>
    <property type="match status" value="1"/>
</dbReference>
<keyword evidence="8 10" id="KW-0503">Monooxygenase</keyword>
<dbReference type="EMBL" id="KK790059">
    <property type="protein sequence ID" value="KDO37654.1"/>
    <property type="molecule type" value="Genomic_DNA"/>
</dbReference>
<name>A0A067D3V3_CITSI</name>
<keyword evidence="4 9" id="KW-0349">Heme</keyword>
<dbReference type="PROSITE" id="PS00086">
    <property type="entry name" value="CYTOCHROME_P450"/>
    <property type="match status" value="1"/>
</dbReference>
<dbReference type="GO" id="GO:0005506">
    <property type="term" value="F:iron ion binding"/>
    <property type="evidence" value="ECO:0007669"/>
    <property type="project" value="InterPro"/>
</dbReference>
<reference evidence="11 12" key="1">
    <citation type="submission" date="2014-04" db="EMBL/GenBank/DDBJ databases">
        <authorList>
            <consortium name="International Citrus Genome Consortium"/>
            <person name="Gmitter F."/>
            <person name="Chen C."/>
            <person name="Farmerie W."/>
            <person name="Harkins T."/>
            <person name="Desany B."/>
            <person name="Mohiuddin M."/>
            <person name="Kodira C."/>
            <person name="Borodovsky M."/>
            <person name="Lomsadze A."/>
            <person name="Burns P."/>
            <person name="Jenkins J."/>
            <person name="Prochnik S."/>
            <person name="Shu S."/>
            <person name="Chapman J."/>
            <person name="Pitluck S."/>
            <person name="Schmutz J."/>
            <person name="Rokhsar D."/>
        </authorList>
    </citation>
    <scope>NUCLEOTIDE SEQUENCE</scope>
</reference>
<evidence type="ECO:0000256" key="2">
    <source>
        <dbReference type="ARBA" id="ARBA00004721"/>
    </source>
</evidence>
<evidence type="ECO:0000256" key="3">
    <source>
        <dbReference type="ARBA" id="ARBA00010617"/>
    </source>
</evidence>
<dbReference type="InterPro" id="IPR002401">
    <property type="entry name" value="Cyt_P450_E_grp-I"/>
</dbReference>
<dbReference type="InterPro" id="IPR036396">
    <property type="entry name" value="Cyt_P450_sf"/>
</dbReference>
<keyword evidence="7 9" id="KW-0408">Iron</keyword>
<evidence type="ECO:0008006" key="13">
    <source>
        <dbReference type="Google" id="ProtNLM"/>
    </source>
</evidence>
<evidence type="ECO:0000313" key="12">
    <source>
        <dbReference type="Proteomes" id="UP000027120"/>
    </source>
</evidence>
<dbReference type="Proteomes" id="UP000027120">
    <property type="component" value="Unassembled WGS sequence"/>
</dbReference>
<dbReference type="CDD" id="cd11072">
    <property type="entry name" value="CYP71-like"/>
    <property type="match status" value="1"/>
</dbReference>
<dbReference type="InterPro" id="IPR001128">
    <property type="entry name" value="Cyt_P450"/>
</dbReference>
<dbReference type="AlphaFoldDB" id="A0A067D3V3"/>
<evidence type="ECO:0000256" key="8">
    <source>
        <dbReference type="ARBA" id="ARBA00023033"/>
    </source>
</evidence>
<organism evidence="11 12">
    <name type="scientific">Citrus sinensis</name>
    <name type="common">Sweet orange</name>
    <name type="synonym">Citrus aurantium var. sinensis</name>
    <dbReference type="NCBI Taxonomy" id="2711"/>
    <lineage>
        <taxon>Eukaryota</taxon>
        <taxon>Viridiplantae</taxon>
        <taxon>Streptophyta</taxon>
        <taxon>Embryophyta</taxon>
        <taxon>Tracheophyta</taxon>
        <taxon>Spermatophyta</taxon>
        <taxon>Magnoliopsida</taxon>
        <taxon>eudicotyledons</taxon>
        <taxon>Gunneridae</taxon>
        <taxon>Pentapetalae</taxon>
        <taxon>rosids</taxon>
        <taxon>malvids</taxon>
        <taxon>Sapindales</taxon>
        <taxon>Rutaceae</taxon>
        <taxon>Aurantioideae</taxon>
        <taxon>Citrus</taxon>
    </lineage>
</organism>
<evidence type="ECO:0000256" key="9">
    <source>
        <dbReference type="PIRSR" id="PIRSR602401-1"/>
    </source>
</evidence>
<feature type="binding site" description="axial binding residue" evidence="9">
    <location>
        <position position="457"/>
    </location>
    <ligand>
        <name>heme</name>
        <dbReference type="ChEBI" id="CHEBI:30413"/>
    </ligand>
    <ligandPart>
        <name>Fe</name>
        <dbReference type="ChEBI" id="CHEBI:18248"/>
    </ligandPart>
</feature>
<protein>
    <recommendedName>
        <fullName evidence="13">Cytochrome P450</fullName>
    </recommendedName>
</protein>
<comment type="similarity">
    <text evidence="3 10">Belongs to the cytochrome P450 family.</text>
</comment>
<dbReference type="PaxDb" id="2711-XP_006470781.1"/>
<proteinExistence type="inferred from homology"/>
<dbReference type="PRINTS" id="PR00463">
    <property type="entry name" value="EP450I"/>
</dbReference>
<dbReference type="SUPFAM" id="SSF48264">
    <property type="entry name" value="Cytochrome P450"/>
    <property type="match status" value="1"/>
</dbReference>
<keyword evidence="12" id="KW-1185">Reference proteome</keyword>
<dbReference type="GO" id="GO:0016491">
    <property type="term" value="F:oxidoreductase activity"/>
    <property type="evidence" value="ECO:0000318"/>
    <property type="project" value="GO_Central"/>
</dbReference>
<evidence type="ECO:0000256" key="4">
    <source>
        <dbReference type="ARBA" id="ARBA00022617"/>
    </source>
</evidence>
<evidence type="ECO:0000256" key="6">
    <source>
        <dbReference type="ARBA" id="ARBA00023002"/>
    </source>
</evidence>
<sequence length="521" mass="58987">MANFSPEILFLSFVVSTAILYMINNRRRSLPNSPSLPSPPNKLPIIGHLHLFYKERKPHKSFAKLAEKLGPIFYIQLGRVPAVVVSSKELAKQVLKTHDQVFASRPSILSAKYVSVGPADVTFSPNGPYWRQARKICVTELLSPKRVNSFKVVLDEEVNRFMSRVKARCGLETDMSDLIFAFCTDFFCLAAFGVRFMEDEDEGQKSKYLASVFIEVEELLTGFYYGDFFSEWVWPGWLTGYTPRVIKGSRNLLNAVDEIFDKTSKRKQPLGTGAFLLHGNEDFIDVLRRVQKSDDLDVPLTDDNLMAIVSDMFVAGVDPSTATLEWIMTDLARHPRVMKKAQEEVRSVVTASGSGRVEENHIHQLKYMKAVIKESMRLHPVNLLIPRESSDKCTLEGYEIPAKTRIFVNNHAIGRDPKLFTNPHDFIPERFQQEEDIKDFKDKDFRFMPFGGGRRGCPGYGFGSITVQWAVAGLLYHFDWALPRGVGPSDVDLQEVFGLAARKRVPLVLVPTGNKGYDFKS</sequence>
<comment type="cofactor">
    <cofactor evidence="1 9">
        <name>heme</name>
        <dbReference type="ChEBI" id="CHEBI:30413"/>
    </cofactor>
</comment>
<keyword evidence="5 9" id="KW-0479">Metal-binding</keyword>
<accession>A0A067D3V3</accession>
<dbReference type="PANTHER" id="PTHR47955">
    <property type="entry name" value="CYTOCHROME P450 FAMILY 71 PROTEIN"/>
    <property type="match status" value="1"/>
</dbReference>
<keyword evidence="6 10" id="KW-0560">Oxidoreductase</keyword>
<dbReference type="SMR" id="A0A067D3V3"/>
<evidence type="ECO:0000313" key="11">
    <source>
        <dbReference type="EMBL" id="KDO37654.1"/>
    </source>
</evidence>
<dbReference type="InterPro" id="IPR017972">
    <property type="entry name" value="Cyt_P450_CS"/>
</dbReference>
<dbReference type="STRING" id="2711.A0A067D3V3"/>
<dbReference type="GO" id="GO:0020037">
    <property type="term" value="F:heme binding"/>
    <property type="evidence" value="ECO:0007669"/>
    <property type="project" value="InterPro"/>
</dbReference>
<dbReference type="PRINTS" id="PR00385">
    <property type="entry name" value="P450"/>
</dbReference>
<gene>
    <name evidence="11" type="ORF">CISIN_1g009976mg</name>
</gene>
<dbReference type="Pfam" id="PF00067">
    <property type="entry name" value="p450"/>
    <property type="match status" value="1"/>
</dbReference>
<dbReference type="FunFam" id="1.10.630.10:FF:000043">
    <property type="entry name" value="Cytochrome P450 99A2"/>
    <property type="match status" value="1"/>
</dbReference>
<dbReference type="GO" id="GO:0004497">
    <property type="term" value="F:monooxygenase activity"/>
    <property type="evidence" value="ECO:0007669"/>
    <property type="project" value="UniProtKB-KW"/>
</dbReference>
<evidence type="ECO:0000256" key="10">
    <source>
        <dbReference type="RuleBase" id="RU000461"/>
    </source>
</evidence>
<dbReference type="GO" id="GO:0016705">
    <property type="term" value="F:oxidoreductase activity, acting on paired donors, with incorporation or reduction of molecular oxygen"/>
    <property type="evidence" value="ECO:0007669"/>
    <property type="project" value="InterPro"/>
</dbReference>
<dbReference type="eggNOG" id="KOG0156">
    <property type="taxonomic scope" value="Eukaryota"/>
</dbReference>
<evidence type="ECO:0000256" key="1">
    <source>
        <dbReference type="ARBA" id="ARBA00001971"/>
    </source>
</evidence>
<evidence type="ECO:0000256" key="5">
    <source>
        <dbReference type="ARBA" id="ARBA00022723"/>
    </source>
</evidence>
<evidence type="ECO:0000256" key="7">
    <source>
        <dbReference type="ARBA" id="ARBA00023004"/>
    </source>
</evidence>
<comment type="pathway">
    <text evidence="2">Secondary metabolite biosynthesis; terpenoid biosynthesis.</text>
</comment>